<evidence type="ECO:0000259" key="4">
    <source>
        <dbReference type="Pfam" id="PF03358"/>
    </source>
</evidence>
<dbReference type="InterPro" id="IPR005025">
    <property type="entry name" value="FMN_Rdtase-like_dom"/>
</dbReference>
<feature type="domain" description="NADPH-dependent FMN reductase-like" evidence="4">
    <location>
        <begin position="1"/>
        <end position="147"/>
    </location>
</feature>
<dbReference type="Pfam" id="PF03358">
    <property type="entry name" value="FMN_red"/>
    <property type="match status" value="1"/>
</dbReference>
<dbReference type="Proteomes" id="UP001056756">
    <property type="component" value="Chromosome"/>
</dbReference>
<sequence>MHMTTIVGNPKARSKTYTFAFEASQAITQYVEQLTDEEITHHVIDLADYGVGLVQWDQEVINTLIEQINASTYIVIASPTYKATYTGLLKLMLDLLPMNALQGKLVFPLMVGAGYQHHLAVELHMKPVLAELGAITTSRGLYMLDSQLDECQPIMVDWVEQNSFVVKSLL</sequence>
<dbReference type="InterPro" id="IPR051814">
    <property type="entry name" value="NAD(P)H-dep_FMN_reductase"/>
</dbReference>
<evidence type="ECO:0000256" key="3">
    <source>
        <dbReference type="ARBA" id="ARBA00023002"/>
    </source>
</evidence>
<dbReference type="AlphaFoldDB" id="A0A9J6ZHW7"/>
<keyword evidence="2" id="KW-0288">FMN</keyword>
<dbReference type="GO" id="GO:0016491">
    <property type="term" value="F:oxidoreductase activity"/>
    <property type="evidence" value="ECO:0007669"/>
    <property type="project" value="UniProtKB-KW"/>
</dbReference>
<dbReference type="PANTHER" id="PTHR43408:SF1">
    <property type="entry name" value="FMN REDUCTASE (NADPH)"/>
    <property type="match status" value="1"/>
</dbReference>
<dbReference type="PANTHER" id="PTHR43408">
    <property type="entry name" value="FMN REDUCTASE (NADPH)"/>
    <property type="match status" value="1"/>
</dbReference>
<keyword evidence="1" id="KW-0285">Flavoprotein</keyword>
<evidence type="ECO:0000313" key="5">
    <source>
        <dbReference type="EMBL" id="URN95321.1"/>
    </source>
</evidence>
<organism evidence="5 6">
    <name type="scientific">Candidatus Pristimantibacillus lignocellulolyticus</name>
    <dbReference type="NCBI Taxonomy" id="2994561"/>
    <lineage>
        <taxon>Bacteria</taxon>
        <taxon>Bacillati</taxon>
        <taxon>Bacillota</taxon>
        <taxon>Bacilli</taxon>
        <taxon>Bacillales</taxon>
        <taxon>Paenibacillaceae</taxon>
        <taxon>Candidatus Pristimantibacillus</taxon>
    </lineage>
</organism>
<proteinExistence type="predicted"/>
<keyword evidence="3" id="KW-0560">Oxidoreductase</keyword>
<evidence type="ECO:0000256" key="2">
    <source>
        <dbReference type="ARBA" id="ARBA00022643"/>
    </source>
</evidence>
<reference evidence="5" key="1">
    <citation type="submission" date="2022-05" db="EMBL/GenBank/DDBJ databases">
        <title>Novel bacterial taxa in a minimal lignocellulolytic consortium and its capacity to transform plastics disclosed by genome-resolved metagenomics.</title>
        <authorList>
            <person name="Rodriguez C.A.D."/>
            <person name="Diaz-Garcia L."/>
            <person name="Herrera K."/>
            <person name="Tarazona N.A."/>
            <person name="Sproer C."/>
            <person name="Overmann J."/>
            <person name="Jimenez D.J."/>
        </authorList>
    </citation>
    <scope>NUCLEOTIDE SEQUENCE</scope>
    <source>
        <strain evidence="5">MAG5</strain>
    </source>
</reference>
<dbReference type="InterPro" id="IPR029039">
    <property type="entry name" value="Flavoprotein-like_sf"/>
</dbReference>
<evidence type="ECO:0000256" key="1">
    <source>
        <dbReference type="ARBA" id="ARBA00022630"/>
    </source>
</evidence>
<name>A0A9J6ZHW7_9BACL</name>
<accession>A0A9J6ZHW7</accession>
<evidence type="ECO:0000313" key="6">
    <source>
        <dbReference type="Proteomes" id="UP001056756"/>
    </source>
</evidence>
<dbReference type="EMBL" id="CP097899">
    <property type="protein sequence ID" value="URN95321.1"/>
    <property type="molecule type" value="Genomic_DNA"/>
</dbReference>
<dbReference type="SUPFAM" id="SSF52218">
    <property type="entry name" value="Flavoproteins"/>
    <property type="match status" value="1"/>
</dbReference>
<dbReference type="Gene3D" id="3.40.50.360">
    <property type="match status" value="1"/>
</dbReference>
<gene>
    <name evidence="5" type="ORF">NAG76_03415</name>
</gene>
<protein>
    <submittedName>
        <fullName evidence="5">NAD(P)H-dependent oxidoreductase</fullName>
    </submittedName>
</protein>
<dbReference type="KEGG" id="plig:NAG76_03415"/>